<keyword evidence="1 3" id="KW-0732">Signal</keyword>
<dbReference type="EMBL" id="SIHI01000008">
    <property type="protein sequence ID" value="TWT52072.1"/>
    <property type="molecule type" value="Genomic_DNA"/>
</dbReference>
<comment type="caution">
    <text evidence="5">The sequence shown here is derived from an EMBL/GenBank/DDBJ whole genome shotgun (WGS) entry which is preliminary data.</text>
</comment>
<dbReference type="Pfam" id="PF07587">
    <property type="entry name" value="PSD1"/>
    <property type="match status" value="1"/>
</dbReference>
<sequence length="1036" mass="117943" precursor="true">MKMTRLFSLLAFLSSQLFLTQLVFGTERIDFNTQVRPILSDRCFLCHGPDGENREADLRLDQEADAHKAVEFATAPFVIKPGSPDESEVFLRIISDDSSVKMPPPDSNLSLTDSEIDILRKWIEQGAEYDQHWSFRKPVAPELPEVSDPDWPQQDLDRFILRKLDQAGLAPNPPATKEKWIRRVTFDLTGLPPTLEEIYNFLADDSDRSYEKVVDRLFQSERYGERMASDWLDVARYSDTYGYQVDRDRYVWPWRDWVIRSFNKNTPYDQFITEQIAGDLLPNATDDQILATTFNRLHPQKVEGGSTPEEFRIEYVADRTQTFGTAFLGLTFECCRCHDHKFDPLSQAEYFQLSAFFDNIDEAGLYSYFTPAVPTPTLLLSTPEQKLEIASLEESVVKSETKLQRIAKKSVGKFDQWLSQNKTEKVQLPEPLLHLDFETVSGRNRSVEGVTGKAAQLTGDDSIDTEVGNFQRSQPFSISLWLKTPDVKERAVILHRSRAWTDAGSRGYELLIEDGKLKWSLIHFWPGNAISIRTADLISTNDWHHVTVTYDGSSRADGLNIFVDSKKSEVDTIRDGLKKTIQGGGGDNIAIGERFRDRGFKNGTVDELRVFDRELTPGEVQALTNLESPESSSSDLLVSSLSQKEAHQYFLQTQHKKYQSALSELQKDRKRLNDYIETIPEIMVMRELPKQKPTYRLIRGNYDTRGEQVHPATPAVLPPLTDSASANRLALAKWLTSPDHPLTARVTVNRIWQMVFGSGLVATPEDFGSQGSNPSHPELLDWLAVRFMDQGWDLQQLLKQIVLSATYRQSSQVRSDQMKIDPENLLLSRSPSYRMPAEMLRDNALAVSGLLVNRVGGPPAKPYEVAVSFKPAEPDTGEGLYRRSVYTYWKRTGPAPDMTTLDASKRDVCQVKRERTSSPLQALVMLNGPQFVEAARLLAERLMVTHRHDDQFEVDDILTDLFRMLTSRYPTEQEREVLHHLYESQLANFQQQPEDAEEYLNVGQHERNKNLPAPEHAAVTSIANALLNLDECVIKR</sequence>
<dbReference type="AlphaFoldDB" id="A0A5C5WQK4"/>
<protein>
    <submittedName>
        <fullName evidence="5">Planctomycete cytochrome C</fullName>
    </submittedName>
</protein>
<dbReference type="InterPro" id="IPR022655">
    <property type="entry name" value="DUF1553"/>
</dbReference>
<evidence type="ECO:0000256" key="2">
    <source>
        <dbReference type="ARBA" id="ARBA00023157"/>
    </source>
</evidence>
<feature type="domain" description="LamG-like jellyroll fold" evidence="4">
    <location>
        <begin position="474"/>
        <end position="618"/>
    </location>
</feature>
<evidence type="ECO:0000313" key="6">
    <source>
        <dbReference type="Proteomes" id="UP000317243"/>
    </source>
</evidence>
<dbReference type="GO" id="GO:0009055">
    <property type="term" value="F:electron transfer activity"/>
    <property type="evidence" value="ECO:0007669"/>
    <property type="project" value="InterPro"/>
</dbReference>
<proteinExistence type="predicted"/>
<dbReference type="SUPFAM" id="SSF46626">
    <property type="entry name" value="Cytochrome c"/>
    <property type="match status" value="1"/>
</dbReference>
<keyword evidence="6" id="KW-1185">Reference proteome</keyword>
<reference evidence="5 6" key="1">
    <citation type="submission" date="2019-02" db="EMBL/GenBank/DDBJ databases">
        <title>Deep-cultivation of Planctomycetes and their phenomic and genomic characterization uncovers novel biology.</title>
        <authorList>
            <person name="Wiegand S."/>
            <person name="Jogler M."/>
            <person name="Boedeker C."/>
            <person name="Pinto D."/>
            <person name="Vollmers J."/>
            <person name="Rivas-Marin E."/>
            <person name="Kohn T."/>
            <person name="Peeters S.H."/>
            <person name="Heuer A."/>
            <person name="Rast P."/>
            <person name="Oberbeckmann S."/>
            <person name="Bunk B."/>
            <person name="Jeske O."/>
            <person name="Meyerdierks A."/>
            <person name="Storesund J.E."/>
            <person name="Kallscheuer N."/>
            <person name="Luecker S."/>
            <person name="Lage O.M."/>
            <person name="Pohl T."/>
            <person name="Merkel B.J."/>
            <person name="Hornburger P."/>
            <person name="Mueller R.-W."/>
            <person name="Bruemmer F."/>
            <person name="Labrenz M."/>
            <person name="Spormann A.M."/>
            <person name="Op Den Camp H."/>
            <person name="Overmann J."/>
            <person name="Amann R."/>
            <person name="Jetten M.S.M."/>
            <person name="Mascher T."/>
            <person name="Medema M.H."/>
            <person name="Devos D.P."/>
            <person name="Kaster A.-K."/>
            <person name="Ovreas L."/>
            <person name="Rohde M."/>
            <person name="Galperin M.Y."/>
            <person name="Jogler C."/>
        </authorList>
    </citation>
    <scope>NUCLEOTIDE SEQUENCE [LARGE SCALE GENOMIC DNA]</scope>
    <source>
        <strain evidence="5 6">KOR42</strain>
    </source>
</reference>
<keyword evidence="2" id="KW-1015">Disulfide bond</keyword>
<evidence type="ECO:0000259" key="4">
    <source>
        <dbReference type="SMART" id="SM00560"/>
    </source>
</evidence>
<dbReference type="Gene3D" id="2.60.120.200">
    <property type="match status" value="1"/>
</dbReference>
<dbReference type="InterPro" id="IPR013320">
    <property type="entry name" value="ConA-like_dom_sf"/>
</dbReference>
<dbReference type="Proteomes" id="UP000317243">
    <property type="component" value="Unassembled WGS sequence"/>
</dbReference>
<dbReference type="InterPro" id="IPR006558">
    <property type="entry name" value="LamG-like"/>
</dbReference>
<evidence type="ECO:0000313" key="5">
    <source>
        <dbReference type="EMBL" id="TWT52072.1"/>
    </source>
</evidence>
<dbReference type="RefSeq" id="WP_231740939.1">
    <property type="nucleotide sequence ID" value="NZ_SIHI01000008.1"/>
</dbReference>
<dbReference type="GO" id="GO:0020037">
    <property type="term" value="F:heme binding"/>
    <property type="evidence" value="ECO:0007669"/>
    <property type="project" value="InterPro"/>
</dbReference>
<organism evidence="5 6">
    <name type="scientific">Thalassoglobus neptunius</name>
    <dbReference type="NCBI Taxonomy" id="1938619"/>
    <lineage>
        <taxon>Bacteria</taxon>
        <taxon>Pseudomonadati</taxon>
        <taxon>Planctomycetota</taxon>
        <taxon>Planctomycetia</taxon>
        <taxon>Planctomycetales</taxon>
        <taxon>Planctomycetaceae</taxon>
        <taxon>Thalassoglobus</taxon>
    </lineage>
</organism>
<gene>
    <name evidence="5" type="ORF">KOR42_31690</name>
</gene>
<dbReference type="InterPro" id="IPR011429">
    <property type="entry name" value="Cyt_c_Planctomycete-type"/>
</dbReference>
<dbReference type="Pfam" id="PF07635">
    <property type="entry name" value="PSCyt1"/>
    <property type="match status" value="1"/>
</dbReference>
<evidence type="ECO:0000256" key="3">
    <source>
        <dbReference type="SAM" id="SignalP"/>
    </source>
</evidence>
<dbReference type="PANTHER" id="PTHR35889">
    <property type="entry name" value="CYCLOINULO-OLIGOSACCHARIDE FRUCTANOTRANSFERASE-RELATED"/>
    <property type="match status" value="1"/>
</dbReference>
<feature type="chain" id="PRO_5023105005" evidence="3">
    <location>
        <begin position="20"/>
        <end position="1036"/>
    </location>
</feature>
<name>A0A5C5WQK4_9PLAN</name>
<dbReference type="InterPro" id="IPR036909">
    <property type="entry name" value="Cyt_c-like_dom_sf"/>
</dbReference>
<dbReference type="SMART" id="SM00560">
    <property type="entry name" value="LamGL"/>
    <property type="match status" value="1"/>
</dbReference>
<evidence type="ECO:0000256" key="1">
    <source>
        <dbReference type="ARBA" id="ARBA00022729"/>
    </source>
</evidence>
<dbReference type="Pfam" id="PF13385">
    <property type="entry name" value="Laminin_G_3"/>
    <property type="match status" value="1"/>
</dbReference>
<dbReference type="PANTHER" id="PTHR35889:SF3">
    <property type="entry name" value="F-BOX DOMAIN-CONTAINING PROTEIN"/>
    <property type="match status" value="1"/>
</dbReference>
<accession>A0A5C5WQK4</accession>
<feature type="signal peptide" evidence="3">
    <location>
        <begin position="1"/>
        <end position="19"/>
    </location>
</feature>
<dbReference type="SUPFAM" id="SSF49899">
    <property type="entry name" value="Concanavalin A-like lectins/glucanases"/>
    <property type="match status" value="1"/>
</dbReference>
<dbReference type="InterPro" id="IPR011444">
    <property type="entry name" value="DUF1549"/>
</dbReference>
<dbReference type="Pfam" id="PF07583">
    <property type="entry name" value="PSCyt2"/>
    <property type="match status" value="1"/>
</dbReference>